<organism evidence="4 5">
    <name type="scientific">Synchytrium microbalum</name>
    <dbReference type="NCBI Taxonomy" id="1806994"/>
    <lineage>
        <taxon>Eukaryota</taxon>
        <taxon>Fungi</taxon>
        <taxon>Fungi incertae sedis</taxon>
        <taxon>Chytridiomycota</taxon>
        <taxon>Chytridiomycota incertae sedis</taxon>
        <taxon>Chytridiomycetes</taxon>
        <taxon>Synchytriales</taxon>
        <taxon>Synchytriaceae</taxon>
        <taxon>Synchytrium</taxon>
    </lineage>
</organism>
<feature type="transmembrane region" description="Helical" evidence="1">
    <location>
        <begin position="41"/>
        <end position="58"/>
    </location>
</feature>
<dbReference type="EMBL" id="QEAO01000011">
    <property type="protein sequence ID" value="TPX34907.1"/>
    <property type="molecule type" value="Genomic_DNA"/>
</dbReference>
<dbReference type="RefSeq" id="XP_031025545.1">
    <property type="nucleotide sequence ID" value="XM_031168557.1"/>
</dbReference>
<feature type="region of interest" description="Disordered" evidence="2">
    <location>
        <begin position="288"/>
        <end position="371"/>
    </location>
</feature>
<comment type="domain">
    <text evidence="1">The C4-type zinc finger motif is necessary both for its ER three-way tubular junction localization and formation.</text>
</comment>
<protein>
    <recommendedName>
        <fullName evidence="1">Endoplasmic reticulum junction formation protein lunapark</fullName>
    </recommendedName>
</protein>
<dbReference type="GO" id="GO:0008270">
    <property type="term" value="F:zinc ion binding"/>
    <property type="evidence" value="ECO:0007669"/>
    <property type="project" value="UniProtKB-KW"/>
</dbReference>
<sequence length="371" mass="41576">MRLRERQTLYSWLYYSLPSYLVVLLVYFKFMHPEQDPWETWLLKSAPVLVGPLVIYFVRKLISFSFSRYRGYEEMRLENLKTRQKATVEELKKKTKFYATKELIERYETPVKSKDQAQMKNGGQARPAGPMPLNAPGNPSSLPNNPAGLTKKNPYTRDTTHVDGSRPPQPSAATPFSRPPQPPPSISQIEASSMPGSSPLMPQTSIQSVQQEPFVYQTMPIIPQQPMQRNWYDKIVDAIVGDMDSPNSRYALICRYCFTHNGLVLPEEYSNIKFKCMSCGGLNQHVPTTTSTASNPNESRTPPLPSLHSTLSSEDLSRSAESLQLPIVESHPGAVASTEGEEAVKKKAKKKKKKGHDEDVALSGDEASVAE</sequence>
<keyword evidence="5" id="KW-1185">Reference proteome</keyword>
<feature type="transmembrane region" description="Helical" evidence="1">
    <location>
        <begin position="12"/>
        <end position="29"/>
    </location>
</feature>
<feature type="domain" description="Lunapark zinc ribbon" evidence="3">
    <location>
        <begin position="231"/>
        <end position="283"/>
    </location>
</feature>
<dbReference type="GO" id="GO:0098826">
    <property type="term" value="C:endoplasmic reticulum tubular network membrane"/>
    <property type="evidence" value="ECO:0007669"/>
    <property type="project" value="UniProtKB-UniRule"/>
</dbReference>
<dbReference type="InterPro" id="IPR040115">
    <property type="entry name" value="Lnp"/>
</dbReference>
<keyword evidence="1" id="KW-0256">Endoplasmic reticulum</keyword>
<keyword evidence="1" id="KW-0863">Zinc-finger</keyword>
<reference evidence="4 5" key="1">
    <citation type="journal article" date="2019" name="Sci. Rep.">
        <title>Comparative genomics of chytrid fungi reveal insights into the obligate biotrophic and pathogenic lifestyle of Synchytrium endobioticum.</title>
        <authorList>
            <person name="van de Vossenberg B.T.L.H."/>
            <person name="Warris S."/>
            <person name="Nguyen H.D.T."/>
            <person name="van Gent-Pelzer M.P.E."/>
            <person name="Joly D.L."/>
            <person name="van de Geest H.C."/>
            <person name="Bonants P.J.M."/>
            <person name="Smith D.S."/>
            <person name="Levesque C.A."/>
            <person name="van der Lee T.A.J."/>
        </authorList>
    </citation>
    <scope>NUCLEOTIDE SEQUENCE [LARGE SCALE GENOMIC DNA]</scope>
    <source>
        <strain evidence="4 5">JEL517</strain>
    </source>
</reference>
<keyword evidence="1" id="KW-1133">Transmembrane helix</keyword>
<name>A0A507C1D0_9FUNG</name>
<gene>
    <name evidence="4" type="ORF">SmJEL517_g02629</name>
</gene>
<keyword evidence="1" id="KW-0862">Zinc</keyword>
<dbReference type="InterPro" id="IPR019273">
    <property type="entry name" value="Lunapark_Znf"/>
</dbReference>
<dbReference type="GO" id="GO:0071788">
    <property type="term" value="P:endoplasmic reticulum tubular network maintenance"/>
    <property type="evidence" value="ECO:0007669"/>
    <property type="project" value="UniProtKB-UniRule"/>
</dbReference>
<dbReference type="Pfam" id="PF10058">
    <property type="entry name" value="Zn_ribbon_10"/>
    <property type="match status" value="1"/>
</dbReference>
<keyword evidence="1" id="KW-0812">Transmembrane</keyword>
<dbReference type="STRING" id="1806994.A0A507C1D0"/>
<dbReference type="AlphaFoldDB" id="A0A507C1D0"/>
<comment type="function">
    <text evidence="1">Plays a role in determining ER morphology.</text>
</comment>
<evidence type="ECO:0000313" key="5">
    <source>
        <dbReference type="Proteomes" id="UP000319731"/>
    </source>
</evidence>
<evidence type="ECO:0000256" key="2">
    <source>
        <dbReference type="SAM" id="MobiDB-lite"/>
    </source>
</evidence>
<dbReference type="Proteomes" id="UP000319731">
    <property type="component" value="Unassembled WGS sequence"/>
</dbReference>
<feature type="compositionally biased region" description="Polar residues" evidence="2">
    <location>
        <begin position="190"/>
        <end position="205"/>
    </location>
</feature>
<comment type="caution">
    <text evidence="4">The sequence shown here is derived from an EMBL/GenBank/DDBJ whole genome shotgun (WGS) entry which is preliminary data.</text>
</comment>
<dbReference type="PANTHER" id="PTHR22166:SF12">
    <property type="entry name" value="ENDOPLASMIC RETICULUM JUNCTION FORMATION PROTEIN LUNAPARK"/>
    <property type="match status" value="1"/>
</dbReference>
<accession>A0A507C1D0</accession>
<evidence type="ECO:0000259" key="3">
    <source>
        <dbReference type="Pfam" id="PF10058"/>
    </source>
</evidence>
<dbReference type="GeneID" id="42003854"/>
<keyword evidence="1" id="KW-0472">Membrane</keyword>
<evidence type="ECO:0000256" key="1">
    <source>
        <dbReference type="RuleBase" id="RU367073"/>
    </source>
</evidence>
<evidence type="ECO:0000313" key="4">
    <source>
        <dbReference type="EMBL" id="TPX34907.1"/>
    </source>
</evidence>
<feature type="compositionally biased region" description="Polar residues" evidence="2">
    <location>
        <begin position="288"/>
        <end position="298"/>
    </location>
</feature>
<keyword evidence="1" id="KW-0479">Metal-binding</keyword>
<dbReference type="GO" id="GO:1903373">
    <property type="term" value="P:positive regulation of endoplasmic reticulum tubular network organization"/>
    <property type="evidence" value="ECO:0007669"/>
    <property type="project" value="UniProtKB-UniRule"/>
</dbReference>
<feature type="region of interest" description="Disordered" evidence="2">
    <location>
        <begin position="109"/>
        <end position="205"/>
    </location>
</feature>
<comment type="subcellular location">
    <subcellularLocation>
        <location evidence="1">Endoplasmic reticulum membrane</location>
        <topology evidence="1">Multi-pass membrane protein</topology>
    </subcellularLocation>
</comment>
<dbReference type="OrthoDB" id="1725934at2759"/>
<proteinExistence type="inferred from homology"/>
<dbReference type="PANTHER" id="PTHR22166">
    <property type="entry name" value="ENDOPLASMIC RETICULUM JUNCTION FORMATION PROTEIN LUNAPARK"/>
    <property type="match status" value="1"/>
</dbReference>
<comment type="similarity">
    <text evidence="1">Belongs to the lunapark family.</text>
</comment>